<keyword evidence="1" id="KW-0472">Membrane</keyword>
<dbReference type="STRING" id="1257118.L8HIX9"/>
<dbReference type="OrthoDB" id="165058at2759"/>
<dbReference type="EMBL" id="KB007805">
    <property type="protein sequence ID" value="ELR25559.1"/>
    <property type="molecule type" value="Genomic_DNA"/>
</dbReference>
<organism evidence="2 3">
    <name type="scientific">Acanthamoeba castellanii (strain ATCC 30010 / Neff)</name>
    <dbReference type="NCBI Taxonomy" id="1257118"/>
    <lineage>
        <taxon>Eukaryota</taxon>
        <taxon>Amoebozoa</taxon>
        <taxon>Discosea</taxon>
        <taxon>Longamoebia</taxon>
        <taxon>Centramoebida</taxon>
        <taxon>Acanthamoebidae</taxon>
        <taxon>Acanthamoeba</taxon>
    </lineage>
</organism>
<gene>
    <name evidence="2" type="ORF">ACA1_296570</name>
</gene>
<keyword evidence="1" id="KW-1133">Transmembrane helix</keyword>
<evidence type="ECO:0000256" key="1">
    <source>
        <dbReference type="SAM" id="Phobius"/>
    </source>
</evidence>
<sequence>MKGAGVVGAAVAGYFILNSDNAAKAQPVPAGQLPATHLLHAALSFVWLGLVLGISFLESWVKFRADLITRVVGLDVGRNVFHALNRVEIVFALAAFLLTVKDIVAHSPSTLVTGVWLAPVVIVALQSLWLQPLLDARARMFIKGTPLPKSQSWLHLAYVLVELAKVLALALSPFLYAPFSGLLGF</sequence>
<keyword evidence="1 2" id="KW-0812">Transmembrane</keyword>
<evidence type="ECO:0000313" key="2">
    <source>
        <dbReference type="EMBL" id="ELR25559.1"/>
    </source>
</evidence>
<name>L8HIX9_ACACF</name>
<dbReference type="GeneID" id="14926619"/>
<reference evidence="2 3" key="1">
    <citation type="journal article" date="2013" name="Genome Biol.">
        <title>Genome of Acanthamoeba castellanii highlights extensive lateral gene transfer and early evolution of tyrosine kinase signaling.</title>
        <authorList>
            <person name="Clarke M."/>
            <person name="Lohan A.J."/>
            <person name="Liu B."/>
            <person name="Lagkouvardos I."/>
            <person name="Roy S."/>
            <person name="Zafar N."/>
            <person name="Bertelli C."/>
            <person name="Schilde C."/>
            <person name="Kianianmomeni A."/>
            <person name="Burglin T.R."/>
            <person name="Frech C."/>
            <person name="Turcotte B."/>
            <person name="Kopec K.O."/>
            <person name="Synnott J.M."/>
            <person name="Choo C."/>
            <person name="Paponov I."/>
            <person name="Finkler A."/>
            <person name="Soon Heng Tan C."/>
            <person name="Hutchins A.P."/>
            <person name="Weinmeier T."/>
            <person name="Rattei T."/>
            <person name="Chu J.S."/>
            <person name="Gimenez G."/>
            <person name="Irimia M."/>
            <person name="Rigden D.J."/>
            <person name="Fitzpatrick D.A."/>
            <person name="Lorenzo-Morales J."/>
            <person name="Bateman A."/>
            <person name="Chiu C.H."/>
            <person name="Tang P."/>
            <person name="Hegemann P."/>
            <person name="Fromm H."/>
            <person name="Raoult D."/>
            <person name="Greub G."/>
            <person name="Miranda-Saavedra D."/>
            <person name="Chen N."/>
            <person name="Nash P."/>
            <person name="Ginger M.L."/>
            <person name="Horn M."/>
            <person name="Schaap P."/>
            <person name="Caler L."/>
            <person name="Loftus B."/>
        </authorList>
    </citation>
    <scope>NUCLEOTIDE SEQUENCE [LARGE SCALE GENOMIC DNA]</scope>
    <source>
        <strain evidence="2 3">Neff</strain>
    </source>
</reference>
<dbReference type="VEuPathDB" id="AmoebaDB:ACA1_296570"/>
<feature type="transmembrane region" description="Helical" evidence="1">
    <location>
        <begin position="155"/>
        <end position="176"/>
    </location>
</feature>
<protein>
    <submittedName>
        <fullName evidence="2">TRANSMEMBRANE PROTEIN, putative</fullName>
    </submittedName>
</protein>
<evidence type="ECO:0000313" key="3">
    <source>
        <dbReference type="Proteomes" id="UP000011083"/>
    </source>
</evidence>
<feature type="transmembrane region" description="Helical" evidence="1">
    <location>
        <begin position="83"/>
        <end position="104"/>
    </location>
</feature>
<dbReference type="RefSeq" id="XP_004368314.1">
    <property type="nucleotide sequence ID" value="XM_004368257.1"/>
</dbReference>
<dbReference type="KEGG" id="acan:ACA1_296570"/>
<feature type="transmembrane region" description="Helical" evidence="1">
    <location>
        <begin position="116"/>
        <end position="134"/>
    </location>
</feature>
<dbReference type="AlphaFoldDB" id="L8HIX9"/>
<feature type="transmembrane region" description="Helical" evidence="1">
    <location>
        <begin position="41"/>
        <end position="63"/>
    </location>
</feature>
<dbReference type="Proteomes" id="UP000011083">
    <property type="component" value="Unassembled WGS sequence"/>
</dbReference>
<accession>L8HIX9</accession>
<proteinExistence type="predicted"/>
<keyword evidence="3" id="KW-1185">Reference proteome</keyword>